<dbReference type="InterPro" id="IPR010090">
    <property type="entry name" value="Phage_tape_meas"/>
</dbReference>
<gene>
    <name evidence="4" type="ORF">N5C72_07560</name>
</gene>
<dbReference type="EMBL" id="JAOBZK010000007">
    <property type="protein sequence ID" value="MDH1177926.1"/>
    <property type="molecule type" value="Genomic_DNA"/>
</dbReference>
<feature type="transmembrane region" description="Helical" evidence="2">
    <location>
        <begin position="299"/>
        <end position="324"/>
    </location>
</feature>
<dbReference type="RefSeq" id="WP_279990277.1">
    <property type="nucleotide sequence ID" value="NZ_JAOBZK010000007.1"/>
</dbReference>
<dbReference type="Pfam" id="PF10145">
    <property type="entry name" value="PhageMin_Tail"/>
    <property type="match status" value="1"/>
</dbReference>
<keyword evidence="2" id="KW-0812">Transmembrane</keyword>
<feature type="transmembrane region" description="Helical" evidence="2">
    <location>
        <begin position="237"/>
        <end position="256"/>
    </location>
</feature>
<evidence type="ECO:0000256" key="1">
    <source>
        <dbReference type="SAM" id="MobiDB-lite"/>
    </source>
</evidence>
<evidence type="ECO:0000259" key="3">
    <source>
        <dbReference type="Pfam" id="PF10145"/>
    </source>
</evidence>
<proteinExistence type="predicted"/>
<sequence>MALLDALTYIIDADNSKLNKEIDKSEKKTDEFGKSMLTAEGRAGLMEEKIKGAFTRIGAAILATVAASKALETFNNHVQTVEQIRNTSDALGVAIEDVDAFGKAIERMGGDAQGARDSLTDMAESIGEALQDVESGRAKTFKALGISLKDVNGNAKNAVQGMVELAGAVEGMGREQAVFRIKELGITDNRSVELLLKGRQEVERMLRVQKEQGVVTKESAERVRVYSETLAKLKQSAGVATSGIVDWILPAITWFIQKLDSVVSWMNRHDTFVKGFFIGLTAILTAMFLPAVVSATAAVWALIAPFLAVAAPIAAVVALFALLYDDVMNFLDGNDSLIGQISEKYPIVGETVKAMAEAVKAAFKWVVDAISTSWEVIKGFPDKVVGAFSSMGASIRDIFDGIVKVVRSAWEYVGSVFDSVSSVIKRIGKWLGFGGGDDDIQITSTTVSKGVANAEATAAENKRAAESSEVEDLPAVQNDPRWRRGARPKAEPPRTEFAPPQPAAGSREPMRQVEANPIHAEGKMAENVNMARASLDTAAANPVNSITSNAISNASNTHNETNVQVGQVTVQTQANDAQGISQSIGSELKDQLKNVQADSATGMGR</sequence>
<dbReference type="AlphaFoldDB" id="A0ABD4YRQ8"/>
<organism evidence="4 5">
    <name type="scientific">Achromobacter mucicolens</name>
    <dbReference type="NCBI Taxonomy" id="1389922"/>
    <lineage>
        <taxon>Bacteria</taxon>
        <taxon>Pseudomonadati</taxon>
        <taxon>Pseudomonadota</taxon>
        <taxon>Betaproteobacteria</taxon>
        <taxon>Burkholderiales</taxon>
        <taxon>Alcaligenaceae</taxon>
        <taxon>Achromobacter</taxon>
    </lineage>
</organism>
<dbReference type="Proteomes" id="UP001158644">
    <property type="component" value="Unassembled WGS sequence"/>
</dbReference>
<evidence type="ECO:0000313" key="4">
    <source>
        <dbReference type="EMBL" id="MDH1177926.1"/>
    </source>
</evidence>
<feature type="transmembrane region" description="Helical" evidence="2">
    <location>
        <begin position="276"/>
        <end position="293"/>
    </location>
</feature>
<keyword evidence="2" id="KW-0472">Membrane</keyword>
<feature type="region of interest" description="Disordered" evidence="1">
    <location>
        <begin position="460"/>
        <end position="510"/>
    </location>
</feature>
<evidence type="ECO:0000313" key="5">
    <source>
        <dbReference type="Proteomes" id="UP001158644"/>
    </source>
</evidence>
<name>A0ABD4YRQ8_9BURK</name>
<feature type="domain" description="Phage tail tape measure protein" evidence="3">
    <location>
        <begin position="63"/>
        <end position="176"/>
    </location>
</feature>
<accession>A0ABD4YRQ8</accession>
<protein>
    <submittedName>
        <fullName evidence="4">Phage tail tape measure protein</fullName>
    </submittedName>
</protein>
<evidence type="ECO:0000256" key="2">
    <source>
        <dbReference type="SAM" id="Phobius"/>
    </source>
</evidence>
<reference evidence="4 5" key="1">
    <citation type="submission" date="2022-09" db="EMBL/GenBank/DDBJ databases">
        <title>Intensive care unit water sources are persistently colonized with multi-drug resistant bacteria and are the site of extensive horizontal gene transfer of antibiotic resistance genes.</title>
        <authorList>
            <person name="Diorio-Toth L."/>
        </authorList>
    </citation>
    <scope>NUCLEOTIDE SEQUENCE [LARGE SCALE GENOMIC DNA]</scope>
    <source>
        <strain evidence="4 5">GD03967</strain>
    </source>
</reference>
<comment type="caution">
    <text evidence="4">The sequence shown here is derived from an EMBL/GenBank/DDBJ whole genome shotgun (WGS) entry which is preliminary data.</text>
</comment>
<keyword evidence="2" id="KW-1133">Transmembrane helix</keyword>